<dbReference type="GO" id="GO:0008270">
    <property type="term" value="F:zinc ion binding"/>
    <property type="evidence" value="ECO:0007669"/>
    <property type="project" value="UniProtKB-KW"/>
</dbReference>
<feature type="region of interest" description="Disordered" evidence="5">
    <location>
        <begin position="541"/>
        <end position="561"/>
    </location>
</feature>
<dbReference type="PROSITE" id="PS00518">
    <property type="entry name" value="ZF_RING_1"/>
    <property type="match status" value="1"/>
</dbReference>
<dbReference type="PROSITE" id="PS50089">
    <property type="entry name" value="ZF_RING_2"/>
    <property type="match status" value="1"/>
</dbReference>
<sequence length="561" mass="61943">MKFAHSYVSTLENEGFPSQWVRSAISYRQLKKCIKRVQSELLSLGLSPDVLNRFWLTEDGSLADGEGDGRLARVGFAYSLRECKSSSSLRPVLTFAMGSDDKPPRELLSYPAIAQTDSSSIRSNSTSGSTSSSVGNNPCMGESESSCTTKTDADGPYQSIEIPLSSDAEFFRLLKAGLSNLEDLQAHEKKDLDSQVGLLRESIVEVTSPATPAKKADQAVIYAWREVFRIYMEMQVFFSTGEVDSGERSSEVARQRLEAFQTQLVKQQHAKKLGRNGRRALEMFMHINLAVLQNLKFQEINGMALSKILKKFDKQTALHARSAFTRTEPFSASSLSRSVCQAISEQILVVVPQLDDYLCPVCFTISFKPVRLRCSHVFCIRCLVVMQRQQQDHCPMCRAEVVMEATSKNLDQKLLTFLQSSFPKETKAKQRENERAAMVDVYGEPTDSDAFDREAKTRKPPTSTVSLGVYSMWYFIARMTPAASYGSLLLSLGTEDSASASTSSVWLFPPSLPPVRLPRAAGMGHTANGSSALQLASSSSGQGYAVTSRQTPARHGRTTVV</sequence>
<dbReference type="Pfam" id="PF03105">
    <property type="entry name" value="SPX"/>
    <property type="match status" value="1"/>
</dbReference>
<evidence type="ECO:0000259" key="7">
    <source>
        <dbReference type="PROSITE" id="PS51382"/>
    </source>
</evidence>
<feature type="compositionally biased region" description="Basic residues" evidence="5">
    <location>
        <begin position="552"/>
        <end position="561"/>
    </location>
</feature>
<evidence type="ECO:0000256" key="2">
    <source>
        <dbReference type="ARBA" id="ARBA00022771"/>
    </source>
</evidence>
<reference evidence="8 9" key="1">
    <citation type="submission" date="2016-05" db="EMBL/GenBank/DDBJ databases">
        <title>Genome sequencing of Trichophyton rubrum CMCC(F)T1i isolated from hair.</title>
        <authorList>
            <person name="Zhan P."/>
            <person name="Tao Y."/>
            <person name="Liu W."/>
        </authorList>
    </citation>
    <scope>NUCLEOTIDE SEQUENCE [LARGE SCALE GENOMIC DNA]</scope>
    <source>
        <strain evidence="9">CMCC(F)T1i</strain>
    </source>
</reference>
<feature type="domain" description="SPX" evidence="7">
    <location>
        <begin position="1"/>
        <end position="326"/>
    </location>
</feature>
<keyword evidence="3" id="KW-0862">Zinc</keyword>
<proteinExistence type="predicted"/>
<dbReference type="InterPro" id="IPR017907">
    <property type="entry name" value="Znf_RING_CS"/>
</dbReference>
<keyword evidence="2 4" id="KW-0863">Zinc-finger</keyword>
<evidence type="ECO:0000256" key="1">
    <source>
        <dbReference type="ARBA" id="ARBA00022723"/>
    </source>
</evidence>
<dbReference type="InterPro" id="IPR004331">
    <property type="entry name" value="SPX_dom"/>
</dbReference>
<evidence type="ECO:0000256" key="3">
    <source>
        <dbReference type="ARBA" id="ARBA00022833"/>
    </source>
</evidence>
<dbReference type="SMART" id="SM00184">
    <property type="entry name" value="RING"/>
    <property type="match status" value="1"/>
</dbReference>
<dbReference type="SUPFAM" id="SSF57850">
    <property type="entry name" value="RING/U-box"/>
    <property type="match status" value="1"/>
</dbReference>
<dbReference type="Gene3D" id="3.30.40.10">
    <property type="entry name" value="Zinc/RING finger domain, C3HC4 (zinc finger)"/>
    <property type="match status" value="1"/>
</dbReference>
<evidence type="ECO:0000256" key="4">
    <source>
        <dbReference type="PROSITE-ProRule" id="PRU00175"/>
    </source>
</evidence>
<evidence type="ECO:0000313" key="9">
    <source>
        <dbReference type="Proteomes" id="UP000243015"/>
    </source>
</evidence>
<dbReference type="PANTHER" id="PTHR23327">
    <property type="entry name" value="RING FINGER PROTEIN 127"/>
    <property type="match status" value="1"/>
</dbReference>
<evidence type="ECO:0000313" key="8">
    <source>
        <dbReference type="EMBL" id="OAL65408.1"/>
    </source>
</evidence>
<dbReference type="VEuPathDB" id="FungiDB:TERG_02637"/>
<accession>A0A178EZQ9</accession>
<name>A0A178EZQ9_TRIRU</name>
<dbReference type="PANTHER" id="PTHR23327:SF51">
    <property type="entry name" value="TRANSCRIPTIONAL REGULATOR OF YEAST FORM ADHERENCE 3"/>
    <property type="match status" value="1"/>
</dbReference>
<dbReference type="InterPro" id="IPR013083">
    <property type="entry name" value="Znf_RING/FYVE/PHD"/>
</dbReference>
<comment type="caution">
    <text evidence="8">The sequence shown here is derived from an EMBL/GenBank/DDBJ whole genome shotgun (WGS) entry which is preliminary data.</text>
</comment>
<dbReference type="Proteomes" id="UP000243015">
    <property type="component" value="Unassembled WGS sequence"/>
</dbReference>
<protein>
    <recommendedName>
        <fullName evidence="10">RING-14 protein</fullName>
    </recommendedName>
</protein>
<dbReference type="EMBL" id="LHPM01000013">
    <property type="protein sequence ID" value="OAL65408.1"/>
    <property type="molecule type" value="Genomic_DNA"/>
</dbReference>
<organism evidence="8 9">
    <name type="scientific">Trichophyton rubrum</name>
    <name type="common">Athlete's foot fungus</name>
    <name type="synonym">Epidermophyton rubrum</name>
    <dbReference type="NCBI Taxonomy" id="5551"/>
    <lineage>
        <taxon>Eukaryota</taxon>
        <taxon>Fungi</taxon>
        <taxon>Dikarya</taxon>
        <taxon>Ascomycota</taxon>
        <taxon>Pezizomycotina</taxon>
        <taxon>Eurotiomycetes</taxon>
        <taxon>Eurotiomycetidae</taxon>
        <taxon>Onygenales</taxon>
        <taxon>Arthrodermataceae</taxon>
        <taxon>Trichophyton</taxon>
    </lineage>
</organism>
<gene>
    <name evidence="8" type="ORF">A7C99_2504</name>
</gene>
<evidence type="ECO:0000256" key="5">
    <source>
        <dbReference type="SAM" id="MobiDB-lite"/>
    </source>
</evidence>
<keyword evidence="1" id="KW-0479">Metal-binding</keyword>
<feature type="domain" description="RING-type" evidence="6">
    <location>
        <begin position="359"/>
        <end position="398"/>
    </location>
</feature>
<dbReference type="AlphaFoldDB" id="A0A178EZQ9"/>
<feature type="compositionally biased region" description="Low complexity" evidence="5">
    <location>
        <begin position="118"/>
        <end position="133"/>
    </location>
</feature>
<feature type="region of interest" description="Disordered" evidence="5">
    <location>
        <begin position="118"/>
        <end position="154"/>
    </location>
</feature>
<dbReference type="InterPro" id="IPR018957">
    <property type="entry name" value="Znf_C3HC4_RING-type"/>
</dbReference>
<evidence type="ECO:0008006" key="10">
    <source>
        <dbReference type="Google" id="ProtNLM"/>
    </source>
</evidence>
<dbReference type="Pfam" id="PF00097">
    <property type="entry name" value="zf-C3HC4"/>
    <property type="match status" value="1"/>
</dbReference>
<dbReference type="InterPro" id="IPR001841">
    <property type="entry name" value="Znf_RING"/>
</dbReference>
<evidence type="ECO:0000259" key="6">
    <source>
        <dbReference type="PROSITE" id="PS50089"/>
    </source>
</evidence>
<dbReference type="PROSITE" id="PS51382">
    <property type="entry name" value="SPX"/>
    <property type="match status" value="1"/>
</dbReference>